<dbReference type="PANTHER" id="PTHR32552:SF81">
    <property type="entry name" value="TONB-DEPENDENT OUTER MEMBRANE RECEPTOR"/>
    <property type="match status" value="1"/>
</dbReference>
<evidence type="ECO:0000256" key="11">
    <source>
        <dbReference type="PROSITE-ProRule" id="PRU01360"/>
    </source>
</evidence>
<dbReference type="AlphaFoldDB" id="I5BBA5"/>
<dbReference type="InterPro" id="IPR036942">
    <property type="entry name" value="Beta-barrel_TonB_sf"/>
</dbReference>
<evidence type="ECO:0000256" key="6">
    <source>
        <dbReference type="ARBA" id="ARBA00023004"/>
    </source>
</evidence>
<evidence type="ECO:0000256" key="5">
    <source>
        <dbReference type="ARBA" id="ARBA00022692"/>
    </source>
</evidence>
<keyword evidence="7" id="KW-0406">Ion transport</keyword>
<keyword evidence="10 11" id="KW-0998">Cell outer membrane</keyword>
<accession>I5BBA5</accession>
<proteinExistence type="inferred from homology"/>
<feature type="domain" description="TonB-dependent receptor plug" evidence="13">
    <location>
        <begin position="32"/>
        <end position="137"/>
    </location>
</feature>
<dbReference type="Pfam" id="PF07715">
    <property type="entry name" value="Plug"/>
    <property type="match status" value="1"/>
</dbReference>
<sequence length="225" mass="24158">MSEREQSGDVAASQGQDLGDIVVTANKKAQSLQKTPAAVTALDSELIVQKGVTDLRAAQAFVPSVRFQQQATSTEVYIRGIGATLDQAQIDPPTSVNFNGIYMPREVTSAAFFDVNQIEVLPGPQGTLYGRSSLGGVVNINFNRPTHKNETSFNLEAGNYALLHLTAVQNLSLTDTLAMRAAFDFARHTGYLESGAQSKNGFNGRLPALHADGPSEHLRLGDGRR</sequence>
<evidence type="ECO:0000313" key="14">
    <source>
        <dbReference type="EMBL" id="APL95677.1"/>
    </source>
</evidence>
<evidence type="ECO:0000256" key="7">
    <source>
        <dbReference type="ARBA" id="ARBA00023065"/>
    </source>
</evidence>
<keyword evidence="4" id="KW-0410">Iron transport</keyword>
<dbReference type="Gene3D" id="2.40.170.20">
    <property type="entry name" value="TonB-dependent receptor, beta-barrel domain"/>
    <property type="match status" value="1"/>
</dbReference>
<dbReference type="PANTHER" id="PTHR32552">
    <property type="entry name" value="FERRICHROME IRON RECEPTOR-RELATED"/>
    <property type="match status" value="1"/>
</dbReference>
<keyword evidence="5 11" id="KW-0812">Transmembrane</keyword>
<reference evidence="14 15" key="1">
    <citation type="journal article" date="2012" name="J. Bacteriol.">
        <title>Genome sequence of Sphingobium indicum B90A, a hexachlorocyclohexane-degrading bacterium.</title>
        <authorList>
            <person name="Anand S."/>
            <person name="Sangwan N."/>
            <person name="Lata P."/>
            <person name="Kaur J."/>
            <person name="Dua A."/>
            <person name="Singh A.K."/>
            <person name="Verma M."/>
            <person name="Kaur J."/>
            <person name="Khurana J.P."/>
            <person name="Khurana P."/>
            <person name="Mathur S."/>
            <person name="Lal R."/>
        </authorList>
    </citation>
    <scope>NUCLEOTIDE SEQUENCE [LARGE SCALE GENOMIC DNA]</scope>
    <source>
        <strain evidence="15">DSM 16412 / CCM 7286 / MTCC 6364 / B90A</strain>
    </source>
</reference>
<comment type="similarity">
    <text evidence="11">Belongs to the TonB-dependent receptor family.</text>
</comment>
<dbReference type="GO" id="GO:0009279">
    <property type="term" value="C:cell outer membrane"/>
    <property type="evidence" value="ECO:0007669"/>
    <property type="project" value="UniProtKB-SubCell"/>
</dbReference>
<evidence type="ECO:0000256" key="1">
    <source>
        <dbReference type="ARBA" id="ARBA00004571"/>
    </source>
</evidence>
<evidence type="ECO:0000256" key="4">
    <source>
        <dbReference type="ARBA" id="ARBA00022496"/>
    </source>
</evidence>
<dbReference type="PROSITE" id="PS52016">
    <property type="entry name" value="TONB_DEPENDENT_REC_3"/>
    <property type="match status" value="1"/>
</dbReference>
<name>I5BBA5_SPHIB</name>
<dbReference type="Proteomes" id="UP000004550">
    <property type="component" value="Chromosome"/>
</dbReference>
<dbReference type="GO" id="GO:0006826">
    <property type="term" value="P:iron ion transport"/>
    <property type="evidence" value="ECO:0007669"/>
    <property type="project" value="UniProtKB-KW"/>
</dbReference>
<evidence type="ECO:0000259" key="13">
    <source>
        <dbReference type="Pfam" id="PF07715"/>
    </source>
</evidence>
<dbReference type="KEGG" id="sinb:SIDU_14805"/>
<keyword evidence="6" id="KW-0408">Iron</keyword>
<organism evidence="14 15">
    <name type="scientific">Sphingobium indicum (strain DSM 16412 / CCM 7286 / MTCC 6364 / B90A)</name>
    <dbReference type="NCBI Taxonomy" id="861109"/>
    <lineage>
        <taxon>Bacteria</taxon>
        <taxon>Pseudomonadati</taxon>
        <taxon>Pseudomonadota</taxon>
        <taxon>Alphaproteobacteria</taxon>
        <taxon>Sphingomonadales</taxon>
        <taxon>Sphingomonadaceae</taxon>
        <taxon>Sphingobium</taxon>
    </lineage>
</organism>
<evidence type="ECO:0000256" key="3">
    <source>
        <dbReference type="ARBA" id="ARBA00022452"/>
    </source>
</evidence>
<dbReference type="InterPro" id="IPR012910">
    <property type="entry name" value="Plug_dom"/>
</dbReference>
<evidence type="ECO:0000256" key="9">
    <source>
        <dbReference type="ARBA" id="ARBA00023136"/>
    </source>
</evidence>
<feature type="region of interest" description="Disordered" evidence="12">
    <location>
        <begin position="206"/>
        <end position="225"/>
    </location>
</feature>
<feature type="compositionally biased region" description="Basic and acidic residues" evidence="12">
    <location>
        <begin position="213"/>
        <end position="225"/>
    </location>
</feature>
<evidence type="ECO:0000256" key="10">
    <source>
        <dbReference type="ARBA" id="ARBA00023237"/>
    </source>
</evidence>
<dbReference type="EMBL" id="CP013070">
    <property type="protein sequence ID" value="APL95677.1"/>
    <property type="molecule type" value="Genomic_DNA"/>
</dbReference>
<dbReference type="InterPro" id="IPR039426">
    <property type="entry name" value="TonB-dep_rcpt-like"/>
</dbReference>
<keyword evidence="8" id="KW-0798">TonB box</keyword>
<protein>
    <recommendedName>
        <fullName evidence="13">TonB-dependent receptor plug domain-containing protein</fullName>
    </recommendedName>
</protein>
<gene>
    <name evidence="14" type="ORF">SIDU_14805</name>
</gene>
<evidence type="ECO:0000256" key="12">
    <source>
        <dbReference type="SAM" id="MobiDB-lite"/>
    </source>
</evidence>
<evidence type="ECO:0000256" key="2">
    <source>
        <dbReference type="ARBA" id="ARBA00022448"/>
    </source>
</evidence>
<evidence type="ECO:0000256" key="8">
    <source>
        <dbReference type="ARBA" id="ARBA00023077"/>
    </source>
</evidence>
<evidence type="ECO:0000313" key="15">
    <source>
        <dbReference type="Proteomes" id="UP000004550"/>
    </source>
</evidence>
<keyword evidence="9 11" id="KW-0472">Membrane</keyword>
<keyword evidence="2 11" id="KW-0813">Transport</keyword>
<dbReference type="SUPFAM" id="SSF56935">
    <property type="entry name" value="Porins"/>
    <property type="match status" value="1"/>
</dbReference>
<comment type="subcellular location">
    <subcellularLocation>
        <location evidence="1 11">Cell outer membrane</location>
        <topology evidence="1 11">Multi-pass membrane protein</topology>
    </subcellularLocation>
</comment>
<keyword evidence="3 11" id="KW-1134">Transmembrane beta strand</keyword>